<evidence type="ECO:0000256" key="1">
    <source>
        <dbReference type="ARBA" id="ARBA00002448"/>
    </source>
</evidence>
<dbReference type="InterPro" id="IPR038071">
    <property type="entry name" value="UROD/MetE-like_sf"/>
</dbReference>
<dbReference type="PROSITE" id="PS00906">
    <property type="entry name" value="UROD_1"/>
    <property type="match status" value="1"/>
</dbReference>
<dbReference type="EMBL" id="NEVM01000005">
    <property type="protein sequence ID" value="OZI31811.1"/>
    <property type="molecule type" value="Genomic_DNA"/>
</dbReference>
<feature type="binding site" evidence="12">
    <location>
        <position position="155"/>
    </location>
    <ligand>
        <name>substrate</name>
    </ligand>
</feature>
<feature type="binding site" evidence="12">
    <location>
        <position position="79"/>
    </location>
    <ligand>
        <name>substrate</name>
    </ligand>
</feature>
<comment type="subcellular location">
    <subcellularLocation>
        <location evidence="2 12">Cytoplasm</location>
    </subcellularLocation>
</comment>
<feature type="site" description="Transition state stabilizer" evidence="12">
    <location>
        <position position="79"/>
    </location>
</feature>
<dbReference type="GO" id="GO:0019353">
    <property type="term" value="P:protoporphyrinogen IX biosynthetic process from glutamate"/>
    <property type="evidence" value="ECO:0007669"/>
    <property type="project" value="TreeGrafter"/>
</dbReference>
<keyword evidence="8 12" id="KW-0963">Cytoplasm</keyword>
<evidence type="ECO:0000313" key="17">
    <source>
        <dbReference type="EMBL" id="OZI31811.1"/>
    </source>
</evidence>
<evidence type="ECO:0000259" key="16">
    <source>
        <dbReference type="PROSITE" id="PS00907"/>
    </source>
</evidence>
<comment type="pathway">
    <text evidence="3 12 13">Porphyrin-containing compound metabolism; protoporphyrin-IX biosynthesis; coproporphyrinogen-III from 5-aminolevulinate: step 4/4.</text>
</comment>
<dbReference type="InterPro" id="IPR006361">
    <property type="entry name" value="Uroporphyrinogen_deCO2ase_HemE"/>
</dbReference>
<dbReference type="SUPFAM" id="SSF51726">
    <property type="entry name" value="UROD/MetE-like"/>
    <property type="match status" value="1"/>
</dbReference>
<evidence type="ECO:0000313" key="18">
    <source>
        <dbReference type="Proteomes" id="UP000216020"/>
    </source>
</evidence>
<keyword evidence="9 12" id="KW-0210">Decarboxylase</keyword>
<feature type="domain" description="Uroporphyrinogen decarboxylase (URO-D)" evidence="15">
    <location>
        <begin position="24"/>
        <end position="33"/>
    </location>
</feature>
<evidence type="ECO:0000256" key="12">
    <source>
        <dbReference type="HAMAP-Rule" id="MF_00218"/>
    </source>
</evidence>
<evidence type="ECO:0000259" key="15">
    <source>
        <dbReference type="PROSITE" id="PS00906"/>
    </source>
</evidence>
<accession>A0A261S3S7</accession>
<dbReference type="PANTHER" id="PTHR21091">
    <property type="entry name" value="METHYLTETRAHYDROFOLATE:HOMOCYSTEINE METHYLTRANSFERASE RELATED"/>
    <property type="match status" value="1"/>
</dbReference>
<evidence type="ECO:0000256" key="4">
    <source>
        <dbReference type="ARBA" id="ARBA00009935"/>
    </source>
</evidence>
<dbReference type="HAMAP" id="MF_00218">
    <property type="entry name" value="URO_D"/>
    <property type="match status" value="1"/>
</dbReference>
<feature type="binding site" evidence="12">
    <location>
        <position position="330"/>
    </location>
    <ligand>
        <name>substrate</name>
    </ligand>
</feature>
<evidence type="ECO:0000256" key="6">
    <source>
        <dbReference type="ARBA" id="ARBA00012288"/>
    </source>
</evidence>
<evidence type="ECO:0000256" key="14">
    <source>
        <dbReference type="RuleBase" id="RU004169"/>
    </source>
</evidence>
<dbReference type="GO" id="GO:0004853">
    <property type="term" value="F:uroporphyrinogen decarboxylase activity"/>
    <property type="evidence" value="ECO:0007669"/>
    <property type="project" value="UniProtKB-UniRule"/>
</dbReference>
<name>A0A261S3S7_9BORD</name>
<organism evidence="17 18">
    <name type="scientific">Bordetella genomosp. 10</name>
    <dbReference type="NCBI Taxonomy" id="1416804"/>
    <lineage>
        <taxon>Bacteria</taxon>
        <taxon>Pseudomonadati</taxon>
        <taxon>Pseudomonadota</taxon>
        <taxon>Betaproteobacteria</taxon>
        <taxon>Burkholderiales</taxon>
        <taxon>Alcaligenaceae</taxon>
        <taxon>Bordetella</taxon>
    </lineage>
</organism>
<keyword evidence="18" id="KW-1185">Reference proteome</keyword>
<dbReference type="RefSeq" id="WP_094856218.1">
    <property type="nucleotide sequence ID" value="NZ_NEVM01000005.1"/>
</dbReference>
<sequence>MSLAPLKNDVFLRALSRQPVPYTPVWLMRQAGRYLPEYNATRARAGSFMGLAQNPSFAAEVTLQPLARYPLDAAILFSDILTVPHAMGLGLEFRAGEGPHFERPIREERDVDALTVPDMDTLRYVFDAVSLIRRELDGRVPLIGFAGSPWTVACYMVEGKGSADYRLIKSMLYGRPDLLHRILEINAQATADYLNAQIDAGAQAVMLFDSWGGVLADGLFQQFSLAYTRKVVASLKRENEGRRVPVIVFTKGGGLWLEDIAACGADAVGLDWTVNLAQARRRVNDSVALQGNLDPMSLFGGGPAVRGEARRVLDAYGPVGRGGHVFNLGHGISQFTPPEAVAELVDEVHGYSRAFHAA</sequence>
<gene>
    <name evidence="12" type="primary">hemE</name>
    <name evidence="17" type="ORF">CAL29_28515</name>
</gene>
<dbReference type="AlphaFoldDB" id="A0A261S3S7"/>
<dbReference type="Gene3D" id="3.20.20.210">
    <property type="match status" value="1"/>
</dbReference>
<dbReference type="Pfam" id="PF01208">
    <property type="entry name" value="URO-D"/>
    <property type="match status" value="1"/>
</dbReference>
<evidence type="ECO:0000256" key="9">
    <source>
        <dbReference type="ARBA" id="ARBA00022793"/>
    </source>
</evidence>
<dbReference type="OrthoDB" id="9806656at2"/>
<evidence type="ECO:0000256" key="10">
    <source>
        <dbReference type="ARBA" id="ARBA00023239"/>
    </source>
</evidence>
<keyword evidence="11 12" id="KW-0627">Porphyrin biosynthesis</keyword>
<evidence type="ECO:0000256" key="11">
    <source>
        <dbReference type="ARBA" id="ARBA00023244"/>
    </source>
</evidence>
<comment type="subunit">
    <text evidence="5 12">Homodimer.</text>
</comment>
<proteinExistence type="inferred from homology"/>
<dbReference type="Proteomes" id="UP000216020">
    <property type="component" value="Unassembled WGS sequence"/>
</dbReference>
<dbReference type="InterPro" id="IPR000257">
    <property type="entry name" value="Uroporphyrinogen_deCOase"/>
</dbReference>
<comment type="caution">
    <text evidence="12">Lacks conserved residue(s) required for the propagation of feature annotation.</text>
</comment>
<dbReference type="UniPathway" id="UPA00251">
    <property type="reaction ID" value="UER00321"/>
</dbReference>
<evidence type="ECO:0000256" key="7">
    <source>
        <dbReference type="ARBA" id="ARBA00014308"/>
    </source>
</evidence>
<feature type="binding site" evidence="12">
    <location>
        <begin position="29"/>
        <end position="33"/>
    </location>
    <ligand>
        <name>substrate</name>
    </ligand>
</feature>
<dbReference type="PROSITE" id="PS00907">
    <property type="entry name" value="UROD_2"/>
    <property type="match status" value="1"/>
</dbReference>
<evidence type="ECO:0000256" key="13">
    <source>
        <dbReference type="RuleBase" id="RU000554"/>
    </source>
</evidence>
<protein>
    <recommendedName>
        <fullName evidence="7 12">Uroporphyrinogen decarboxylase</fullName>
        <shortName evidence="12">UPD</shortName>
        <shortName evidence="12">URO-D</shortName>
        <ecNumber evidence="6 12">4.1.1.37</ecNumber>
    </recommendedName>
</protein>
<dbReference type="GO" id="GO:0005829">
    <property type="term" value="C:cytosol"/>
    <property type="evidence" value="ECO:0007669"/>
    <property type="project" value="TreeGrafter"/>
</dbReference>
<comment type="function">
    <text evidence="1 12">Catalyzes the decarboxylation of four acetate groups of uroporphyrinogen-III to yield coproporphyrinogen-III.</text>
</comment>
<dbReference type="NCBIfam" id="TIGR01464">
    <property type="entry name" value="hemE"/>
    <property type="match status" value="1"/>
</dbReference>
<comment type="catalytic activity">
    <reaction evidence="12 13">
        <text>uroporphyrinogen III + 4 H(+) = coproporphyrinogen III + 4 CO2</text>
        <dbReference type="Rhea" id="RHEA:19865"/>
        <dbReference type="ChEBI" id="CHEBI:15378"/>
        <dbReference type="ChEBI" id="CHEBI:16526"/>
        <dbReference type="ChEBI" id="CHEBI:57308"/>
        <dbReference type="ChEBI" id="CHEBI:57309"/>
        <dbReference type="EC" id="4.1.1.37"/>
    </reaction>
</comment>
<dbReference type="CDD" id="cd00717">
    <property type="entry name" value="URO-D"/>
    <property type="match status" value="1"/>
</dbReference>
<dbReference type="EC" id="4.1.1.37" evidence="6 12"/>
<feature type="domain" description="Uroporphyrinogen decarboxylase (URO-D)" evidence="16">
    <location>
        <begin position="143"/>
        <end position="159"/>
    </location>
</feature>
<feature type="binding site" evidence="12">
    <location>
        <position position="210"/>
    </location>
    <ligand>
        <name>substrate</name>
    </ligand>
</feature>
<evidence type="ECO:0000256" key="2">
    <source>
        <dbReference type="ARBA" id="ARBA00004496"/>
    </source>
</evidence>
<dbReference type="FunFam" id="3.20.20.210:FF:000001">
    <property type="entry name" value="Uroporphyrinogen decarboxylase"/>
    <property type="match status" value="1"/>
</dbReference>
<evidence type="ECO:0000256" key="8">
    <source>
        <dbReference type="ARBA" id="ARBA00022490"/>
    </source>
</evidence>
<dbReference type="PANTHER" id="PTHR21091:SF169">
    <property type="entry name" value="UROPORPHYRINOGEN DECARBOXYLASE"/>
    <property type="match status" value="1"/>
</dbReference>
<reference evidence="18" key="1">
    <citation type="submission" date="2017-05" db="EMBL/GenBank/DDBJ databases">
        <title>Complete and WGS of Bordetella genogroups.</title>
        <authorList>
            <person name="Spilker T."/>
            <person name="Lipuma J."/>
        </authorList>
    </citation>
    <scope>NUCLEOTIDE SEQUENCE [LARGE SCALE GENOMIC DNA]</scope>
    <source>
        <strain evidence="18">AU16122</strain>
    </source>
</reference>
<evidence type="ECO:0000256" key="3">
    <source>
        <dbReference type="ARBA" id="ARBA00004804"/>
    </source>
</evidence>
<evidence type="ECO:0000256" key="5">
    <source>
        <dbReference type="ARBA" id="ARBA00011738"/>
    </source>
</evidence>
<comment type="caution">
    <text evidence="17">The sequence shown here is derived from an EMBL/GenBank/DDBJ whole genome shotgun (WGS) entry which is preliminary data.</text>
</comment>
<comment type="similarity">
    <text evidence="4 12 14">Belongs to the uroporphyrinogen decarboxylase family.</text>
</comment>
<keyword evidence="10 12" id="KW-0456">Lyase</keyword>